<organism evidence="8 9">
    <name type="scientific">Marinomonas fungiae</name>
    <dbReference type="NCBI Taxonomy" id="1137284"/>
    <lineage>
        <taxon>Bacteria</taxon>
        <taxon>Pseudomonadati</taxon>
        <taxon>Pseudomonadota</taxon>
        <taxon>Gammaproteobacteria</taxon>
        <taxon>Oceanospirillales</taxon>
        <taxon>Oceanospirillaceae</taxon>
        <taxon>Marinomonas</taxon>
    </lineage>
</organism>
<comment type="similarity">
    <text evidence="2">Belongs to the EamA transporter family.</text>
</comment>
<evidence type="ECO:0000256" key="1">
    <source>
        <dbReference type="ARBA" id="ARBA00004141"/>
    </source>
</evidence>
<evidence type="ECO:0000259" key="7">
    <source>
        <dbReference type="Pfam" id="PF00892"/>
    </source>
</evidence>
<feature type="transmembrane region" description="Helical" evidence="6">
    <location>
        <begin position="60"/>
        <end position="80"/>
    </location>
</feature>
<sequence>MHPFFLAALAPMLWGSTYAAVGLFLTDLPPIWVAVWRALGAGLFLWLFVRRMPRMHLGKVFVLGFFNISLFFILLMMAAYRLPGSVAGTLGATLPLVLIIIQWLAQSKTPQLKATLSSMVGLAGVLLLLNPSANLDPIGVACALGATLVVAIATLLTKHWQVDDILGVATWQLLMSGAVLVPIAWFFEGAPVMIQMNNVPGLIWLVILNTAMGYLIAVNAIKQIGPNAFGMLSLLNPIVAVGLGMWMMQENLGSLQWLGVALVIGSLLAANIRFKSPLSNAKLLNEPHDTVA</sequence>
<dbReference type="AlphaFoldDB" id="A0A0K6IGY8"/>
<feature type="transmembrane region" description="Helical" evidence="6">
    <location>
        <begin position="29"/>
        <end position="48"/>
    </location>
</feature>
<dbReference type="Proteomes" id="UP000182769">
    <property type="component" value="Unassembled WGS sequence"/>
</dbReference>
<feature type="transmembrane region" description="Helical" evidence="6">
    <location>
        <begin position="138"/>
        <end position="156"/>
    </location>
</feature>
<dbReference type="InterPro" id="IPR050638">
    <property type="entry name" value="AA-Vitamin_Transporters"/>
</dbReference>
<keyword evidence="3 6" id="KW-0812">Transmembrane</keyword>
<keyword evidence="5 6" id="KW-0472">Membrane</keyword>
<protein>
    <submittedName>
        <fullName evidence="8">Threonine/homoserine efflux transporter RhtA</fullName>
    </submittedName>
</protein>
<feature type="transmembrane region" description="Helical" evidence="6">
    <location>
        <begin position="228"/>
        <end position="248"/>
    </location>
</feature>
<dbReference type="PANTHER" id="PTHR32322">
    <property type="entry name" value="INNER MEMBRANE TRANSPORTER"/>
    <property type="match status" value="1"/>
</dbReference>
<dbReference type="EMBL" id="CYHG01000001">
    <property type="protein sequence ID" value="CUB02321.1"/>
    <property type="molecule type" value="Genomic_DNA"/>
</dbReference>
<evidence type="ECO:0000313" key="8">
    <source>
        <dbReference type="EMBL" id="CUB02321.1"/>
    </source>
</evidence>
<evidence type="ECO:0000256" key="5">
    <source>
        <dbReference type="ARBA" id="ARBA00023136"/>
    </source>
</evidence>
<name>A0A0K6IGY8_9GAMM</name>
<evidence type="ECO:0000256" key="3">
    <source>
        <dbReference type="ARBA" id="ARBA00022692"/>
    </source>
</evidence>
<comment type="subcellular location">
    <subcellularLocation>
        <location evidence="1">Membrane</location>
        <topology evidence="1">Multi-pass membrane protein</topology>
    </subcellularLocation>
</comment>
<gene>
    <name evidence="8" type="ORF">Ga0061065_101154</name>
</gene>
<feature type="transmembrane region" description="Helical" evidence="6">
    <location>
        <begin position="254"/>
        <end position="274"/>
    </location>
</feature>
<evidence type="ECO:0000256" key="6">
    <source>
        <dbReference type="SAM" id="Phobius"/>
    </source>
</evidence>
<dbReference type="InterPro" id="IPR037185">
    <property type="entry name" value="EmrE-like"/>
</dbReference>
<feature type="transmembrane region" description="Helical" evidence="6">
    <location>
        <begin position="199"/>
        <end position="221"/>
    </location>
</feature>
<feature type="transmembrane region" description="Helical" evidence="6">
    <location>
        <begin position="168"/>
        <end position="187"/>
    </location>
</feature>
<dbReference type="GO" id="GO:0016020">
    <property type="term" value="C:membrane"/>
    <property type="evidence" value="ECO:0007669"/>
    <property type="project" value="UniProtKB-SubCell"/>
</dbReference>
<keyword evidence="9" id="KW-1185">Reference proteome</keyword>
<feature type="transmembrane region" description="Helical" evidence="6">
    <location>
        <begin position="86"/>
        <end position="105"/>
    </location>
</feature>
<dbReference type="RefSeq" id="WP_055461298.1">
    <property type="nucleotide sequence ID" value="NZ_CYHG01000001.1"/>
</dbReference>
<dbReference type="PANTHER" id="PTHR32322:SF2">
    <property type="entry name" value="EAMA DOMAIN-CONTAINING PROTEIN"/>
    <property type="match status" value="1"/>
</dbReference>
<proteinExistence type="inferred from homology"/>
<reference evidence="9" key="1">
    <citation type="submission" date="2015-08" db="EMBL/GenBank/DDBJ databases">
        <authorList>
            <person name="Varghese N."/>
        </authorList>
    </citation>
    <scope>NUCLEOTIDE SEQUENCE [LARGE SCALE GENOMIC DNA]</scope>
    <source>
        <strain evidence="9">JCM 18476</strain>
    </source>
</reference>
<evidence type="ECO:0000256" key="4">
    <source>
        <dbReference type="ARBA" id="ARBA00022989"/>
    </source>
</evidence>
<dbReference type="InterPro" id="IPR000620">
    <property type="entry name" value="EamA_dom"/>
</dbReference>
<dbReference type="Pfam" id="PF00892">
    <property type="entry name" value="EamA"/>
    <property type="match status" value="2"/>
</dbReference>
<feature type="domain" description="EamA" evidence="7">
    <location>
        <begin position="138"/>
        <end position="269"/>
    </location>
</feature>
<dbReference type="SUPFAM" id="SSF103481">
    <property type="entry name" value="Multidrug resistance efflux transporter EmrE"/>
    <property type="match status" value="2"/>
</dbReference>
<feature type="domain" description="EamA" evidence="7">
    <location>
        <begin position="5"/>
        <end position="129"/>
    </location>
</feature>
<keyword evidence="4 6" id="KW-1133">Transmembrane helix</keyword>
<evidence type="ECO:0000256" key="2">
    <source>
        <dbReference type="ARBA" id="ARBA00007362"/>
    </source>
</evidence>
<evidence type="ECO:0000313" key="9">
    <source>
        <dbReference type="Proteomes" id="UP000182769"/>
    </source>
</evidence>
<dbReference type="OrthoDB" id="5430053at2"/>
<feature type="transmembrane region" description="Helical" evidence="6">
    <location>
        <begin position="112"/>
        <end position="132"/>
    </location>
</feature>
<accession>A0A0K6IGY8</accession>